<comment type="caution">
    <text evidence="10">The sequence shown here is derived from an EMBL/GenBank/DDBJ whole genome shotgun (WGS) entry which is preliminary data.</text>
</comment>
<dbReference type="SUPFAM" id="SSF52540">
    <property type="entry name" value="P-loop containing nucleoside triphosphate hydrolases"/>
    <property type="match status" value="1"/>
</dbReference>
<evidence type="ECO:0000313" key="10">
    <source>
        <dbReference type="EMBL" id="MBC6450049.1"/>
    </source>
</evidence>
<comment type="catalytic activity">
    <reaction evidence="8 9">
        <text>D-gluconate + ATP = 6-phospho-D-gluconate + ADP + H(+)</text>
        <dbReference type="Rhea" id="RHEA:19433"/>
        <dbReference type="ChEBI" id="CHEBI:15378"/>
        <dbReference type="ChEBI" id="CHEBI:18391"/>
        <dbReference type="ChEBI" id="CHEBI:30616"/>
        <dbReference type="ChEBI" id="CHEBI:58759"/>
        <dbReference type="ChEBI" id="CHEBI:456216"/>
        <dbReference type="EC" id="2.7.1.12"/>
    </reaction>
</comment>
<dbReference type="PANTHER" id="PTHR43442">
    <property type="entry name" value="GLUCONOKINASE-RELATED"/>
    <property type="match status" value="1"/>
</dbReference>
<keyword evidence="5 9" id="KW-0547">Nucleotide-binding</keyword>
<evidence type="ECO:0000256" key="5">
    <source>
        <dbReference type="ARBA" id="ARBA00022741"/>
    </source>
</evidence>
<dbReference type="Proteomes" id="UP000734823">
    <property type="component" value="Unassembled WGS sequence"/>
</dbReference>
<keyword evidence="7 9" id="KW-0067">ATP-binding</keyword>
<keyword evidence="11" id="KW-1185">Reference proteome</keyword>
<keyword evidence="4 9" id="KW-0808">Transferase</keyword>
<dbReference type="EMBL" id="JABVED010000014">
    <property type="protein sequence ID" value="MBC6450049.1"/>
    <property type="molecule type" value="Genomic_DNA"/>
</dbReference>
<dbReference type="CDD" id="cd02021">
    <property type="entry name" value="GntK"/>
    <property type="match status" value="1"/>
</dbReference>
<gene>
    <name evidence="10" type="ORF">GPZ80_23080</name>
</gene>
<dbReference type="InterPro" id="IPR027417">
    <property type="entry name" value="P-loop_NTPase"/>
</dbReference>
<dbReference type="InterPro" id="IPR006001">
    <property type="entry name" value="Therm_gnt_kin"/>
</dbReference>
<dbReference type="Gene3D" id="3.40.50.300">
    <property type="entry name" value="P-loop containing nucleotide triphosphate hydrolases"/>
    <property type="match status" value="1"/>
</dbReference>
<evidence type="ECO:0000313" key="11">
    <source>
        <dbReference type="Proteomes" id="UP000734823"/>
    </source>
</evidence>
<reference evidence="10 11" key="1">
    <citation type="submission" date="2020-06" db="EMBL/GenBank/DDBJ databases">
        <title>Actinokineospora xiongansis sp. nov., isolated from soil of Baiyangdian.</title>
        <authorList>
            <person name="Zhang X."/>
        </authorList>
    </citation>
    <scope>NUCLEOTIDE SEQUENCE [LARGE SCALE GENOMIC DNA]</scope>
    <source>
        <strain evidence="10 11">HBU206404</strain>
    </source>
</reference>
<keyword evidence="6 9" id="KW-0418">Kinase</keyword>
<evidence type="ECO:0000256" key="2">
    <source>
        <dbReference type="ARBA" id="ARBA00008420"/>
    </source>
</evidence>
<evidence type="ECO:0000256" key="8">
    <source>
        <dbReference type="ARBA" id="ARBA00048090"/>
    </source>
</evidence>
<dbReference type="NCBIfam" id="TIGR01313">
    <property type="entry name" value="therm_gnt_kin"/>
    <property type="match status" value="1"/>
</dbReference>
<comment type="pathway">
    <text evidence="1">Carbohydrate acid metabolism.</text>
</comment>
<name>A0ABR7LCE3_9PSEU</name>
<dbReference type="EC" id="2.7.1.12" evidence="3 9"/>
<evidence type="ECO:0000256" key="4">
    <source>
        <dbReference type="ARBA" id="ARBA00022679"/>
    </source>
</evidence>
<organism evidence="10 11">
    <name type="scientific">Actinokineospora xionganensis</name>
    <dbReference type="NCBI Taxonomy" id="2684470"/>
    <lineage>
        <taxon>Bacteria</taxon>
        <taxon>Bacillati</taxon>
        <taxon>Actinomycetota</taxon>
        <taxon>Actinomycetes</taxon>
        <taxon>Pseudonocardiales</taxon>
        <taxon>Pseudonocardiaceae</taxon>
        <taxon>Actinokineospora</taxon>
    </lineage>
</organism>
<protein>
    <recommendedName>
        <fullName evidence="3 9">Gluconokinase</fullName>
        <ecNumber evidence="3 9">2.7.1.12</ecNumber>
    </recommendedName>
</protein>
<dbReference type="Pfam" id="PF01202">
    <property type="entry name" value="SKI"/>
    <property type="match status" value="1"/>
</dbReference>
<evidence type="ECO:0000256" key="1">
    <source>
        <dbReference type="ARBA" id="ARBA00004761"/>
    </source>
</evidence>
<evidence type="ECO:0000256" key="6">
    <source>
        <dbReference type="ARBA" id="ARBA00022777"/>
    </source>
</evidence>
<sequence>MGVAGSGKSTVAALLAERLRLPWIDADVFHSPTNVARMAAGMPLRDADREPWLAAVAEWIAAHADTGCVVACSALTRGYRDRLREAGTPLWFLHLCGDRAVLAERLRRRQGHFATVALLDSQLATLEHLGVDEQGTEIDVRLDPASIVRAATERLAVS</sequence>
<proteinExistence type="inferred from homology"/>
<accession>A0ABR7LCE3</accession>
<evidence type="ECO:0000256" key="3">
    <source>
        <dbReference type="ARBA" id="ARBA00012054"/>
    </source>
</evidence>
<dbReference type="PANTHER" id="PTHR43442:SF3">
    <property type="entry name" value="GLUCONOKINASE-RELATED"/>
    <property type="match status" value="1"/>
</dbReference>
<comment type="similarity">
    <text evidence="2 9">Belongs to the gluconokinase GntK/GntV family.</text>
</comment>
<dbReference type="InterPro" id="IPR031322">
    <property type="entry name" value="Shikimate/glucono_kinase"/>
</dbReference>
<evidence type="ECO:0000256" key="7">
    <source>
        <dbReference type="ARBA" id="ARBA00022840"/>
    </source>
</evidence>
<evidence type="ECO:0000256" key="9">
    <source>
        <dbReference type="RuleBase" id="RU363066"/>
    </source>
</evidence>